<evidence type="ECO:0000256" key="2">
    <source>
        <dbReference type="ARBA" id="ARBA00022723"/>
    </source>
</evidence>
<dbReference type="Proteomes" id="UP000694864">
    <property type="component" value="Chromosome 11"/>
</dbReference>
<evidence type="ECO:0000256" key="6">
    <source>
        <dbReference type="ARBA" id="ARBA00023172"/>
    </source>
</evidence>
<dbReference type="InterPro" id="IPR006564">
    <property type="entry name" value="Znf_PMZ"/>
</dbReference>
<keyword evidence="9" id="KW-1185">Reference proteome</keyword>
<evidence type="ECO:0000256" key="7">
    <source>
        <dbReference type="PROSITE-ProRule" id="PRU00325"/>
    </source>
</evidence>
<dbReference type="GeneID" id="104728162"/>
<organism evidence="9 10">
    <name type="scientific">Camelina sativa</name>
    <name type="common">False flax</name>
    <name type="synonym">Myagrum sativum</name>
    <dbReference type="NCBI Taxonomy" id="90675"/>
    <lineage>
        <taxon>Eukaryota</taxon>
        <taxon>Viridiplantae</taxon>
        <taxon>Streptophyta</taxon>
        <taxon>Embryophyta</taxon>
        <taxon>Tracheophyta</taxon>
        <taxon>Spermatophyta</taxon>
        <taxon>Magnoliopsida</taxon>
        <taxon>eudicotyledons</taxon>
        <taxon>Gunneridae</taxon>
        <taxon>Pentapetalae</taxon>
        <taxon>rosids</taxon>
        <taxon>malvids</taxon>
        <taxon>Brassicales</taxon>
        <taxon>Brassicaceae</taxon>
        <taxon>Camelineae</taxon>
        <taxon>Camelina</taxon>
    </lineage>
</organism>
<dbReference type="Pfam" id="PF04434">
    <property type="entry name" value="SWIM"/>
    <property type="match status" value="1"/>
</dbReference>
<keyword evidence="5" id="KW-0238">DNA-binding</keyword>
<name>A0ABM0USE4_CAMSA</name>
<gene>
    <name evidence="10" type="primary">LOC104728162</name>
</gene>
<feature type="domain" description="SWIM-type" evidence="8">
    <location>
        <begin position="347"/>
        <end position="379"/>
    </location>
</feature>
<evidence type="ECO:0000259" key="8">
    <source>
        <dbReference type="PROSITE" id="PS50966"/>
    </source>
</evidence>
<evidence type="ECO:0000313" key="9">
    <source>
        <dbReference type="Proteomes" id="UP000694864"/>
    </source>
</evidence>
<dbReference type="SMART" id="SM00575">
    <property type="entry name" value="ZnF_PMZ"/>
    <property type="match status" value="1"/>
</dbReference>
<dbReference type="RefSeq" id="XP_010445492.1">
    <property type="nucleotide sequence ID" value="XM_010447190.1"/>
</dbReference>
<dbReference type="Pfam" id="PF00872">
    <property type="entry name" value="Transposase_mut"/>
    <property type="match status" value="1"/>
</dbReference>
<dbReference type="PANTHER" id="PTHR31973:SF195">
    <property type="entry name" value="MUDR FAMILY TRANSPOSASE"/>
    <property type="match status" value="1"/>
</dbReference>
<dbReference type="PANTHER" id="PTHR31973">
    <property type="entry name" value="POLYPROTEIN, PUTATIVE-RELATED"/>
    <property type="match status" value="1"/>
</dbReference>
<reference evidence="9" key="1">
    <citation type="journal article" date="2014" name="Nat. Commun.">
        <title>The emerging biofuel crop Camelina sativa retains a highly undifferentiated hexaploid genome structure.</title>
        <authorList>
            <person name="Kagale S."/>
            <person name="Koh C."/>
            <person name="Nixon J."/>
            <person name="Bollina V."/>
            <person name="Clarke W.E."/>
            <person name="Tuteja R."/>
            <person name="Spillane C."/>
            <person name="Robinson S.J."/>
            <person name="Links M.G."/>
            <person name="Clarke C."/>
            <person name="Higgins E.E."/>
            <person name="Huebert T."/>
            <person name="Sharpe A.G."/>
            <person name="Parkin I.A."/>
        </authorList>
    </citation>
    <scope>NUCLEOTIDE SEQUENCE [LARGE SCALE GENOMIC DNA]</scope>
    <source>
        <strain evidence="9">cv. DH55</strain>
    </source>
</reference>
<dbReference type="InterPro" id="IPR001207">
    <property type="entry name" value="Transposase_mutator"/>
</dbReference>
<evidence type="ECO:0000256" key="5">
    <source>
        <dbReference type="ARBA" id="ARBA00023125"/>
    </source>
</evidence>
<dbReference type="PROSITE" id="PS50966">
    <property type="entry name" value="ZF_SWIM"/>
    <property type="match status" value="1"/>
</dbReference>
<dbReference type="InterPro" id="IPR007527">
    <property type="entry name" value="Znf_SWIM"/>
</dbReference>
<protein>
    <submittedName>
        <fullName evidence="10">Uncharacterized protein LOC104728162</fullName>
    </submittedName>
</protein>
<keyword evidence="1" id="KW-0815">Transposition</keyword>
<reference evidence="10" key="2">
    <citation type="submission" date="2025-08" db="UniProtKB">
        <authorList>
            <consortium name="RefSeq"/>
        </authorList>
    </citation>
    <scope>IDENTIFICATION</scope>
    <source>
        <tissue evidence="10">Leaf</tissue>
    </source>
</reference>
<keyword evidence="6" id="KW-0233">DNA recombination</keyword>
<evidence type="ECO:0000313" key="10">
    <source>
        <dbReference type="RefSeq" id="XP_010445492.1"/>
    </source>
</evidence>
<keyword evidence="3 7" id="KW-0863">Zinc-finger</keyword>
<proteinExistence type="predicted"/>
<accession>A0ABM0USE4</accession>
<evidence type="ECO:0000256" key="1">
    <source>
        <dbReference type="ARBA" id="ARBA00022578"/>
    </source>
</evidence>
<keyword evidence="4" id="KW-0862">Zinc</keyword>
<evidence type="ECO:0000256" key="4">
    <source>
        <dbReference type="ARBA" id="ARBA00022833"/>
    </source>
</evidence>
<sequence length="446" mass="51294">MCRSESSTCSVTDHSTRSRQATHEILGVLYKDFVGGVGPTVLPMHVAEALRKQFQIKIEYWKAYRTLRHARILVRGTPESGYELLPAYLYMIKRANLGTYTRLEVDDAQRFKYLFIAFSASINGFLYMRKVMVVDGIFAREIQRDTSYCHNSRCCVIPDDESLVIISDRHQSIVKAISTVYPKASRGICTYHLYMNILVRFRGREAFALVRKASNAYRLVDFQATFDQIQQLHPKLHSYLQRADVRLWTHVHFPGDRYNLLTSNIAESMNNVLSKARSLPIVQLLEVVRAMMTRWFSERRTDAMKLPTSLTRGVEKLLESRVEYARMLTVQDIEADQVQVTKGSSVHVVNLRHLKCSCRRFDLEKLPCAHAIAVAESRNISRISISHAYFHKLYLFNSYSTAIMPRDFALPIPESVATEVCALPIPKQQPCRPKKSRFKSVLEKMA</sequence>
<keyword evidence="2" id="KW-0479">Metal-binding</keyword>
<evidence type="ECO:0000256" key="3">
    <source>
        <dbReference type="ARBA" id="ARBA00022771"/>
    </source>
</evidence>